<proteinExistence type="predicted"/>
<organism evidence="1 3">
    <name type="scientific">Sphingomonas hengshuiensis</name>
    <dbReference type="NCBI Taxonomy" id="1609977"/>
    <lineage>
        <taxon>Bacteria</taxon>
        <taxon>Pseudomonadati</taxon>
        <taxon>Pseudomonadota</taxon>
        <taxon>Alphaproteobacteria</taxon>
        <taxon>Sphingomonadales</taxon>
        <taxon>Sphingomonadaceae</taxon>
        <taxon>Sphingomonas</taxon>
    </lineage>
</organism>
<reference evidence="1 3" key="1">
    <citation type="journal article" date="2015" name="Int. J. Syst. Evol. Microbiol.">
        <title>Sphingomonas hengshuiensis sp. nov., isolated from lake wetland.</title>
        <authorList>
            <person name="Wei S."/>
            <person name="Wang T."/>
            <person name="Liu H."/>
            <person name="Zhang C."/>
            <person name="Guo J."/>
            <person name="Wang Q."/>
            <person name="Liang K."/>
            <person name="Zhang Z."/>
        </authorList>
    </citation>
    <scope>NUCLEOTIDE SEQUENCE [LARGE SCALE GENOMIC DNA]</scope>
    <source>
        <strain evidence="1 3">WHSC-8</strain>
    </source>
</reference>
<evidence type="ECO:0000313" key="1">
    <source>
        <dbReference type="EMBL" id="AJP70603.1"/>
    </source>
</evidence>
<name>A0A7U5BE92_9SPHN</name>
<dbReference type="Proteomes" id="UP000032300">
    <property type="component" value="Chromosome"/>
</dbReference>
<evidence type="ECO:0000313" key="3">
    <source>
        <dbReference type="Proteomes" id="UP000032300"/>
    </source>
</evidence>
<gene>
    <name evidence="1" type="ORF">TS85_00310</name>
    <name evidence="2" type="ORF">TS85_22505</name>
</gene>
<accession>A0A7U5BE92</accession>
<dbReference type="EMBL" id="CP010836">
    <property type="protein sequence ID" value="AJP73980.1"/>
    <property type="molecule type" value="Genomic_DNA"/>
</dbReference>
<evidence type="ECO:0000313" key="2">
    <source>
        <dbReference type="EMBL" id="AJP73980.1"/>
    </source>
</evidence>
<dbReference type="KEGG" id="sphi:TS85_00310"/>
<sequence length="65" mass="6389">MIAGLREVGDGIGGGASIGFAAAKMRALASIYECGTRSEAARVGGVGFRRVAIGYCGSTPPGLTG</sequence>
<dbReference type="KEGG" id="sphi:TS85_22505"/>
<dbReference type="EMBL" id="CP010836">
    <property type="protein sequence ID" value="AJP70603.1"/>
    <property type="molecule type" value="Genomic_DNA"/>
</dbReference>
<dbReference type="AlphaFoldDB" id="A0A7U5BE92"/>
<protein>
    <submittedName>
        <fullName evidence="1">Uncharacterized protein</fullName>
    </submittedName>
</protein>
<keyword evidence="3" id="KW-1185">Reference proteome</keyword>
<reference evidence="1 3" key="2">
    <citation type="submission" date="2015-02" db="EMBL/GenBank/DDBJ databases">
        <title>The complete genome of Sphingomonas hengshuiensis sp. WHSC-8 isolated from soil of Hengshui Lake.</title>
        <authorList>
            <person name="Wei S."/>
            <person name="Guo J."/>
            <person name="Su C."/>
            <person name="Wu R."/>
            <person name="Zhang Z."/>
            <person name="Liang K."/>
            <person name="Li H."/>
            <person name="Wang T."/>
            <person name="Liu H."/>
            <person name="Zhang C."/>
            <person name="Li Z."/>
            <person name="Wang Q."/>
            <person name="Meng J."/>
        </authorList>
    </citation>
    <scope>NUCLEOTIDE SEQUENCE [LARGE SCALE GENOMIC DNA]</scope>
    <source>
        <strain evidence="1 3">WHSC-8</strain>
    </source>
</reference>